<proteinExistence type="predicted"/>
<evidence type="ECO:0000313" key="5">
    <source>
        <dbReference type="EMBL" id="GGF94433.1"/>
    </source>
</evidence>
<name>A0A917CPH4_9GAMM</name>
<comment type="caution">
    <text evidence="5">The sequence shown here is derived from an EMBL/GenBank/DDBJ whole genome shotgun (WGS) entry which is preliminary data.</text>
</comment>
<evidence type="ECO:0000259" key="4">
    <source>
        <dbReference type="SMART" id="SM00563"/>
    </source>
</evidence>
<protein>
    <submittedName>
        <fullName evidence="5">Acyltransferase</fullName>
    </submittedName>
</protein>
<dbReference type="Proteomes" id="UP000632858">
    <property type="component" value="Unassembled WGS sequence"/>
</dbReference>
<reference evidence="5" key="2">
    <citation type="submission" date="2020-09" db="EMBL/GenBank/DDBJ databases">
        <authorList>
            <person name="Sun Q."/>
            <person name="Zhou Y."/>
        </authorList>
    </citation>
    <scope>NUCLEOTIDE SEQUENCE</scope>
    <source>
        <strain evidence="5">CGMCC 1.12726</strain>
    </source>
</reference>
<dbReference type="Pfam" id="PF01553">
    <property type="entry name" value="Acyltransferase"/>
    <property type="match status" value="1"/>
</dbReference>
<dbReference type="EMBL" id="BMFO01000003">
    <property type="protein sequence ID" value="GGF94433.1"/>
    <property type="molecule type" value="Genomic_DNA"/>
</dbReference>
<feature type="domain" description="Phospholipid/glycerol acyltransferase" evidence="4">
    <location>
        <begin position="46"/>
        <end position="158"/>
    </location>
</feature>
<dbReference type="InterPro" id="IPR002123">
    <property type="entry name" value="Plipid/glycerol_acylTrfase"/>
</dbReference>
<comment type="pathway">
    <text evidence="1">Lipid metabolism.</text>
</comment>
<dbReference type="AlphaFoldDB" id="A0A917CPH4"/>
<evidence type="ECO:0000313" key="6">
    <source>
        <dbReference type="Proteomes" id="UP000632858"/>
    </source>
</evidence>
<accession>A0A917CPH4</accession>
<keyword evidence="6" id="KW-1185">Reference proteome</keyword>
<evidence type="ECO:0000256" key="2">
    <source>
        <dbReference type="ARBA" id="ARBA00022679"/>
    </source>
</evidence>
<evidence type="ECO:0000256" key="1">
    <source>
        <dbReference type="ARBA" id="ARBA00005189"/>
    </source>
</evidence>
<organism evidence="5 6">
    <name type="scientific">Arenimonas maotaiensis</name>
    <dbReference type="NCBI Taxonomy" id="1446479"/>
    <lineage>
        <taxon>Bacteria</taxon>
        <taxon>Pseudomonadati</taxon>
        <taxon>Pseudomonadota</taxon>
        <taxon>Gammaproteobacteria</taxon>
        <taxon>Lysobacterales</taxon>
        <taxon>Lysobacteraceae</taxon>
        <taxon>Arenimonas</taxon>
    </lineage>
</organism>
<keyword evidence="2" id="KW-0808">Transferase</keyword>
<dbReference type="RefSeq" id="WP_188449562.1">
    <property type="nucleotide sequence ID" value="NZ_BMFO01000003.1"/>
</dbReference>
<dbReference type="SMART" id="SM00563">
    <property type="entry name" value="PlsC"/>
    <property type="match status" value="1"/>
</dbReference>
<dbReference type="PANTHER" id="PTHR10434">
    <property type="entry name" value="1-ACYL-SN-GLYCEROL-3-PHOSPHATE ACYLTRANSFERASE"/>
    <property type="match status" value="1"/>
</dbReference>
<dbReference type="SUPFAM" id="SSF69593">
    <property type="entry name" value="Glycerol-3-phosphate (1)-acyltransferase"/>
    <property type="match status" value="1"/>
</dbReference>
<dbReference type="GO" id="GO:0003841">
    <property type="term" value="F:1-acylglycerol-3-phosphate O-acyltransferase activity"/>
    <property type="evidence" value="ECO:0007669"/>
    <property type="project" value="TreeGrafter"/>
</dbReference>
<reference evidence="5" key="1">
    <citation type="journal article" date="2014" name="Int. J. Syst. Evol. Microbiol.">
        <title>Complete genome sequence of Corynebacterium casei LMG S-19264T (=DSM 44701T), isolated from a smear-ripened cheese.</title>
        <authorList>
            <consortium name="US DOE Joint Genome Institute (JGI-PGF)"/>
            <person name="Walter F."/>
            <person name="Albersmeier A."/>
            <person name="Kalinowski J."/>
            <person name="Ruckert C."/>
        </authorList>
    </citation>
    <scope>NUCLEOTIDE SEQUENCE</scope>
    <source>
        <strain evidence="5">CGMCC 1.12726</strain>
    </source>
</reference>
<dbReference type="GO" id="GO:0006654">
    <property type="term" value="P:phosphatidic acid biosynthetic process"/>
    <property type="evidence" value="ECO:0007669"/>
    <property type="project" value="TreeGrafter"/>
</dbReference>
<keyword evidence="3 5" id="KW-0012">Acyltransferase</keyword>
<dbReference type="PANTHER" id="PTHR10434:SF9">
    <property type="entry name" value="PHOSPHOLIPID_GLYCEROL ACYLTRANSFERASE DOMAIN-CONTAINING PROTEIN"/>
    <property type="match status" value="1"/>
</dbReference>
<sequence length="195" mass="21532">MPTVLPLPERAPRANTPKWLKAAATKTLDLAGWKMAGEWPDLSKMVIIGAPHSSAWDAIWGLLAKVAMDLHIFYMGKQEAFVWPLGPLMKWLGGIPVNRAAPGGIADQVAKQMIAAERMWFVLAPEGTRKPVTQWKTGFWKIAKKAGVPVLCVYFDYANKTIGTGPLIELSDDMDADIAKIRAWYVPIKGKHRGV</sequence>
<gene>
    <name evidence="5" type="ORF">GCM10010960_15180</name>
</gene>
<evidence type="ECO:0000256" key="3">
    <source>
        <dbReference type="ARBA" id="ARBA00023315"/>
    </source>
</evidence>